<feature type="transmembrane region" description="Helical" evidence="1">
    <location>
        <begin position="242"/>
        <end position="261"/>
    </location>
</feature>
<evidence type="ECO:0000313" key="4">
    <source>
        <dbReference type="Proteomes" id="UP000007241"/>
    </source>
</evidence>
<dbReference type="InterPro" id="IPR002656">
    <property type="entry name" value="Acyl_transf_3_dom"/>
</dbReference>
<proteinExistence type="predicted"/>
<organism evidence="3 4">
    <name type="scientific">Batrachochytrium dendrobatidis (strain JAM81 / FGSC 10211)</name>
    <name type="common">Frog chytrid fungus</name>
    <dbReference type="NCBI Taxonomy" id="684364"/>
    <lineage>
        <taxon>Eukaryota</taxon>
        <taxon>Fungi</taxon>
        <taxon>Fungi incertae sedis</taxon>
        <taxon>Chytridiomycota</taxon>
        <taxon>Chytridiomycota incertae sedis</taxon>
        <taxon>Chytridiomycetes</taxon>
        <taxon>Rhizophydiales</taxon>
        <taxon>Rhizophydiales incertae sedis</taxon>
        <taxon>Batrachochytrium</taxon>
    </lineage>
</organism>
<feature type="transmembrane region" description="Helical" evidence="1">
    <location>
        <begin position="358"/>
        <end position="380"/>
    </location>
</feature>
<sequence>MSLAQNHDGDNTLCKLDTRLSISPETLLTTVEVQDSSKPSFFTKPAEKLAHLDGLRGIAALWVWFIHFVPYISKSLLPFLLGYQKWNASGRVISLSVLKSGNVRQLVSCVIRRPFRLGLPVISIMMMDYFVFKNYKISSFSETILTPIWFLFDNSMRPSNITYSVWTISYEYQYSNMLYALTLVIMQFPQADSTRYVILGLAYLWFQITHNWMSHFVAGLFLADLSLHGYLNRFRQWKFSTLVQIGAFLLSVVIAFDYSFLPYSVLIDKFVCANLYQNGKQGVTNSGWKESFVVFVFCFTVMFCIETSTWLQRFFSHRIFVFLGRISFTLYLLHVYWLNVFALKFNNYIKVVFVDCPELGVCVSFVTSTCLLTLVSYLLIPIIDTPSIWAGKWVERALTEEWTVAGILTWWKQLPRSLLGYVQFVLKEWYTVIMWAVGLFTWMAEVQKVYIFKYFFTTSKYSKVDAS</sequence>
<dbReference type="Pfam" id="PF01757">
    <property type="entry name" value="Acyl_transf_3"/>
    <property type="match status" value="1"/>
</dbReference>
<gene>
    <name evidence="3" type="ORF">BATDEDRAFT_87505</name>
</gene>
<dbReference type="OrthoDB" id="10031269at2759"/>
<feature type="domain" description="Acyltransferase 3" evidence="2">
    <location>
        <begin position="52"/>
        <end position="379"/>
    </location>
</feature>
<keyword evidence="4" id="KW-1185">Reference proteome</keyword>
<dbReference type="InParanoid" id="F4NZD6"/>
<dbReference type="AlphaFoldDB" id="F4NZD6"/>
<evidence type="ECO:0000259" key="2">
    <source>
        <dbReference type="Pfam" id="PF01757"/>
    </source>
</evidence>
<dbReference type="PANTHER" id="PTHR23028:SF134">
    <property type="entry name" value="PUTATIVE (AFU_ORTHOLOGUE AFUA_4G08520)-RELATED"/>
    <property type="match status" value="1"/>
</dbReference>
<dbReference type="PANTHER" id="PTHR23028">
    <property type="entry name" value="ACETYLTRANSFERASE"/>
    <property type="match status" value="1"/>
</dbReference>
<dbReference type="RefSeq" id="XP_006678137.1">
    <property type="nucleotide sequence ID" value="XM_006678074.1"/>
</dbReference>
<dbReference type="InterPro" id="IPR050879">
    <property type="entry name" value="Acyltransferase_3"/>
</dbReference>
<dbReference type="STRING" id="684364.F4NZD6"/>
<keyword evidence="1" id="KW-0812">Transmembrane</keyword>
<keyword evidence="1" id="KW-1133">Transmembrane helix</keyword>
<name>F4NZD6_BATDJ</name>
<protein>
    <recommendedName>
        <fullName evidence="2">Acyltransferase 3 domain-containing protein</fullName>
    </recommendedName>
</protein>
<feature type="transmembrane region" description="Helical" evidence="1">
    <location>
        <begin position="54"/>
        <end position="73"/>
    </location>
</feature>
<keyword evidence="1" id="KW-0472">Membrane</keyword>
<dbReference type="Proteomes" id="UP000007241">
    <property type="component" value="Unassembled WGS sequence"/>
</dbReference>
<evidence type="ECO:0000256" key="1">
    <source>
        <dbReference type="SAM" id="Phobius"/>
    </source>
</evidence>
<feature type="transmembrane region" description="Helical" evidence="1">
    <location>
        <begin position="292"/>
        <end position="312"/>
    </location>
</feature>
<dbReference type="GeneID" id="18242808"/>
<feature type="transmembrane region" description="Helical" evidence="1">
    <location>
        <begin position="319"/>
        <end position="338"/>
    </location>
</feature>
<dbReference type="GO" id="GO:0016747">
    <property type="term" value="F:acyltransferase activity, transferring groups other than amino-acyl groups"/>
    <property type="evidence" value="ECO:0007669"/>
    <property type="project" value="InterPro"/>
</dbReference>
<accession>F4NZD6</accession>
<dbReference type="OMA" id="HMVLGFF"/>
<dbReference type="HOGENOM" id="CLU_585239_0_0_1"/>
<dbReference type="EMBL" id="GL882882">
    <property type="protein sequence ID" value="EGF81252.1"/>
    <property type="molecule type" value="Genomic_DNA"/>
</dbReference>
<reference evidence="3 4" key="1">
    <citation type="submission" date="2009-12" db="EMBL/GenBank/DDBJ databases">
        <title>The draft genome of Batrachochytrium dendrobatidis.</title>
        <authorList>
            <consortium name="US DOE Joint Genome Institute (JGI-PGF)"/>
            <person name="Kuo A."/>
            <person name="Salamov A."/>
            <person name="Schmutz J."/>
            <person name="Lucas S."/>
            <person name="Pitluck S."/>
            <person name="Rosenblum E."/>
            <person name="Stajich J."/>
            <person name="Eisen M."/>
            <person name="Grigoriev I.V."/>
        </authorList>
    </citation>
    <scope>NUCLEOTIDE SEQUENCE [LARGE SCALE GENOMIC DNA]</scope>
    <source>
        <strain evidence="4">JAM81 / FGSC 10211</strain>
    </source>
</reference>
<evidence type="ECO:0000313" key="3">
    <source>
        <dbReference type="EMBL" id="EGF81252.1"/>
    </source>
</evidence>